<dbReference type="GO" id="GO:0003777">
    <property type="term" value="F:microtubule motor activity"/>
    <property type="evidence" value="ECO:0007669"/>
    <property type="project" value="InterPro"/>
</dbReference>
<keyword evidence="1 4" id="KW-0547">Nucleotide-binding</keyword>
<evidence type="ECO:0000256" key="1">
    <source>
        <dbReference type="ARBA" id="ARBA00022741"/>
    </source>
</evidence>
<dbReference type="AlphaFoldDB" id="A0A7S3UC31"/>
<dbReference type="PROSITE" id="PS00411">
    <property type="entry name" value="KINESIN_MOTOR_1"/>
    <property type="match status" value="1"/>
</dbReference>
<dbReference type="InterPro" id="IPR036961">
    <property type="entry name" value="Kinesin_motor_dom_sf"/>
</dbReference>
<dbReference type="PROSITE" id="PS50067">
    <property type="entry name" value="KINESIN_MOTOR_2"/>
    <property type="match status" value="1"/>
</dbReference>
<proteinExistence type="inferred from homology"/>
<dbReference type="PANTHER" id="PTHR47968">
    <property type="entry name" value="CENTROMERE PROTEIN E"/>
    <property type="match status" value="1"/>
</dbReference>
<evidence type="ECO:0000256" key="2">
    <source>
        <dbReference type="ARBA" id="ARBA00022840"/>
    </source>
</evidence>
<reference evidence="8" key="1">
    <citation type="submission" date="2021-01" db="EMBL/GenBank/DDBJ databases">
        <authorList>
            <person name="Corre E."/>
            <person name="Pelletier E."/>
            <person name="Niang G."/>
            <person name="Scheremetjew M."/>
            <person name="Finn R."/>
            <person name="Kale V."/>
            <person name="Holt S."/>
            <person name="Cochrane G."/>
            <person name="Meng A."/>
            <person name="Brown T."/>
            <person name="Cohen L."/>
        </authorList>
    </citation>
    <scope>NUCLEOTIDE SEQUENCE</scope>
    <source>
        <strain evidence="8">CCMP1897</strain>
    </source>
</reference>
<dbReference type="SMART" id="SM00129">
    <property type="entry name" value="KISc"/>
    <property type="match status" value="1"/>
</dbReference>
<evidence type="ECO:0000256" key="3">
    <source>
        <dbReference type="ARBA" id="ARBA00023175"/>
    </source>
</evidence>
<dbReference type="InterPro" id="IPR027640">
    <property type="entry name" value="Kinesin-like_fam"/>
</dbReference>
<dbReference type="InterPro" id="IPR056524">
    <property type="entry name" value="KIF6/9_C"/>
</dbReference>
<evidence type="ECO:0000256" key="5">
    <source>
        <dbReference type="RuleBase" id="RU000394"/>
    </source>
</evidence>
<feature type="coiled-coil region" evidence="6">
    <location>
        <begin position="580"/>
        <end position="621"/>
    </location>
</feature>
<dbReference type="PANTHER" id="PTHR47968:SF67">
    <property type="entry name" value="KINESIN MOTOR DOMAIN-CONTAINING PROTEIN"/>
    <property type="match status" value="1"/>
</dbReference>
<dbReference type="Gene3D" id="3.40.850.10">
    <property type="entry name" value="Kinesin motor domain"/>
    <property type="match status" value="1"/>
</dbReference>
<keyword evidence="3 4" id="KW-0505">Motor protein</keyword>
<dbReference type="GO" id="GO:0005524">
    <property type="term" value="F:ATP binding"/>
    <property type="evidence" value="ECO:0007669"/>
    <property type="project" value="UniProtKB-UniRule"/>
</dbReference>
<dbReference type="InterPro" id="IPR019821">
    <property type="entry name" value="Kinesin_motor_CS"/>
</dbReference>
<evidence type="ECO:0000256" key="6">
    <source>
        <dbReference type="SAM" id="Coils"/>
    </source>
</evidence>
<protein>
    <recommendedName>
        <fullName evidence="5">Kinesin-like protein</fullName>
    </recommendedName>
</protein>
<name>A0A7S3UC31_9CHLO</name>
<keyword evidence="2 4" id="KW-0067">ATP-binding</keyword>
<dbReference type="GO" id="GO:0007018">
    <property type="term" value="P:microtubule-based movement"/>
    <property type="evidence" value="ECO:0007669"/>
    <property type="project" value="InterPro"/>
</dbReference>
<sequence length="711" mass="80582">METDHVHVYLRMRPLLHAQATPARAELAEKRATFHVAKSLLAGHVNHQKERHEFAFDGVLGTEATQQDVFQCVAVPVVRRSLEGFNGTVFAYGQTGSGKTFTITGGPERYEDRGIIPRAVSMVFQEMQEHADTRYDVRVSYLEIYNEMGFDLLDPTREVRSLQDLPRVSLLEGEDGKLRTRNLSIHKVENEEEALNMLFLGDTNRVMSETPMNMASTRSHCVFTVFIESRSYDRETVRRSKLNIVDLAGSERVSKTHTEGGVLTEAKFINLSLHHLEQVIIALQQKDGGKAVQNHVPYRNSLLTLVLKDSLGGNCLTTMVATASSEEQFVLESISTCRFAQRVALIQNEATLNEEEDPDVVISRLRRRVEELEQEVCLLKCSEESTEMNSEQIDSEGAEDMNKSIRRYMADTSGEEPTPKVSNFHEVQQAFRIFREVARETSTSRHTDTGAAPTTTGLRTLEEAEREIEALQKMLIDGETPQLDVGLGKIDSHKVQLQWPKHIPSGDRQQAFEYFCTHHPQHQAIQEKMHLLKDLFASVKKIAREATRIKSSIGDTLGSLNRSLLLHAVEEVPGHDDRLDQDLKADIQALQEAYLQKKKEAQNIKQQINHIQGLLKKSKRQIQVDFERWLLSLEYDQQEAMEVPSLVSSFAHTPFIAGQRTLKKSPPRAHPKRDMNDLPKDVLALLTGHPEADADILRFYRAKLELEKRAG</sequence>
<evidence type="ECO:0000259" key="7">
    <source>
        <dbReference type="PROSITE" id="PS50067"/>
    </source>
</evidence>
<dbReference type="Pfam" id="PF23735">
    <property type="entry name" value="KIF9"/>
    <property type="match status" value="1"/>
</dbReference>
<dbReference type="InterPro" id="IPR027417">
    <property type="entry name" value="P-loop_NTPase"/>
</dbReference>
<comment type="similarity">
    <text evidence="4 5">Belongs to the TRAFAC class myosin-kinesin ATPase superfamily. Kinesin family.</text>
</comment>
<gene>
    <name evidence="8" type="ORF">PSAL00342_LOCUS3263</name>
</gene>
<dbReference type="GO" id="GO:0005874">
    <property type="term" value="C:microtubule"/>
    <property type="evidence" value="ECO:0007669"/>
    <property type="project" value="UniProtKB-KW"/>
</dbReference>
<evidence type="ECO:0000256" key="4">
    <source>
        <dbReference type="PROSITE-ProRule" id="PRU00283"/>
    </source>
</evidence>
<dbReference type="Pfam" id="PF00225">
    <property type="entry name" value="Kinesin"/>
    <property type="match status" value="1"/>
</dbReference>
<dbReference type="EMBL" id="HBIS01003615">
    <property type="protein sequence ID" value="CAE0609444.1"/>
    <property type="molecule type" value="Transcribed_RNA"/>
</dbReference>
<evidence type="ECO:0000313" key="8">
    <source>
        <dbReference type="EMBL" id="CAE0609444.1"/>
    </source>
</evidence>
<accession>A0A7S3UC31</accession>
<dbReference type="SUPFAM" id="SSF52540">
    <property type="entry name" value="P-loop containing nucleoside triphosphate hydrolases"/>
    <property type="match status" value="1"/>
</dbReference>
<dbReference type="GO" id="GO:0008017">
    <property type="term" value="F:microtubule binding"/>
    <property type="evidence" value="ECO:0007669"/>
    <property type="project" value="InterPro"/>
</dbReference>
<keyword evidence="5" id="KW-0493">Microtubule</keyword>
<organism evidence="8">
    <name type="scientific">Picocystis salinarum</name>
    <dbReference type="NCBI Taxonomy" id="88271"/>
    <lineage>
        <taxon>Eukaryota</taxon>
        <taxon>Viridiplantae</taxon>
        <taxon>Chlorophyta</taxon>
        <taxon>Picocystophyceae</taxon>
        <taxon>Picocystales</taxon>
        <taxon>Picocystaceae</taxon>
        <taxon>Picocystis</taxon>
    </lineage>
</organism>
<keyword evidence="6" id="KW-0175">Coiled coil</keyword>
<feature type="binding site" evidence="4">
    <location>
        <begin position="93"/>
        <end position="100"/>
    </location>
    <ligand>
        <name>ATP</name>
        <dbReference type="ChEBI" id="CHEBI:30616"/>
    </ligand>
</feature>
<dbReference type="PRINTS" id="PR00380">
    <property type="entry name" value="KINESINHEAVY"/>
</dbReference>
<feature type="domain" description="Kinesin motor" evidence="7">
    <location>
        <begin position="5"/>
        <end position="346"/>
    </location>
</feature>
<dbReference type="InterPro" id="IPR001752">
    <property type="entry name" value="Kinesin_motor_dom"/>
</dbReference>